<accession>A0ABN8FQE9</accession>
<dbReference type="InterPro" id="IPR057336">
    <property type="entry name" value="GerAC_N"/>
</dbReference>
<evidence type="ECO:0000256" key="1">
    <source>
        <dbReference type="ARBA" id="ARBA00004635"/>
    </source>
</evidence>
<evidence type="ECO:0000313" key="10">
    <source>
        <dbReference type="EMBL" id="CAH1057376.1"/>
    </source>
</evidence>
<feature type="domain" description="Spore germination protein N-terminal" evidence="9">
    <location>
        <begin position="29"/>
        <end position="214"/>
    </location>
</feature>
<evidence type="ECO:0000256" key="4">
    <source>
        <dbReference type="ARBA" id="ARBA00022729"/>
    </source>
</evidence>
<evidence type="ECO:0000259" key="8">
    <source>
        <dbReference type="Pfam" id="PF05504"/>
    </source>
</evidence>
<evidence type="ECO:0000313" key="11">
    <source>
        <dbReference type="Proteomes" id="UP000838749"/>
    </source>
</evidence>
<dbReference type="InterPro" id="IPR038501">
    <property type="entry name" value="Spore_GerAC_C_sf"/>
</dbReference>
<dbReference type="RefSeq" id="WP_234536147.1">
    <property type="nucleotide sequence ID" value="NZ_CAKMAB010000019.1"/>
</dbReference>
<dbReference type="Pfam" id="PF05504">
    <property type="entry name" value="Spore_GerAC"/>
    <property type="match status" value="1"/>
</dbReference>
<keyword evidence="3" id="KW-0309">Germination</keyword>
<sequence length="400" mass="44866">MKLSHHSVRLFLVPLIFLILLPLSGCWSSKEIESLGLVAGTAMDLEKGGGVGGELEQEDKYSNRDLFIITNQFVTSETTGTVTKGGASQQKAYKNVSETGDAILTTLRNMILRIDKRAFAEHSKVIVIGEDLARTLNLQQILDFFLREMEIRPSGYILIAKNRASITLESKEPKDIPAYQLVEIIQGHKRTTKILPPMILAKLEGKLHSGSSFLLQNVISANGKNKFSGAAVIEGKTKKLRGFLNEQELQGLTWITGKGKGGLVESFDEETGQPIIYEVLKMKSKIIPYVDGDSISFNIKIESEGRIAENWVISEDAFKNEFLKRAEKTAEKMVELLVKNVLEKLQQEYKADVSGFGNKLRIEYPYVWEKVKKDWDQTFSKVPIKYEVKLTIKDYGTVGN</sequence>
<evidence type="ECO:0000259" key="9">
    <source>
        <dbReference type="Pfam" id="PF25198"/>
    </source>
</evidence>
<dbReference type="InterPro" id="IPR046953">
    <property type="entry name" value="Spore_GerAC-like_C"/>
</dbReference>
<protein>
    <submittedName>
        <fullName evidence="10">Spore germination protein B3</fullName>
    </submittedName>
</protein>
<keyword evidence="7" id="KW-0449">Lipoprotein</keyword>
<evidence type="ECO:0000256" key="6">
    <source>
        <dbReference type="ARBA" id="ARBA00023139"/>
    </source>
</evidence>
<comment type="caution">
    <text evidence="10">The sequence shown here is derived from an EMBL/GenBank/DDBJ whole genome shotgun (WGS) entry which is preliminary data.</text>
</comment>
<comment type="similarity">
    <text evidence="2">Belongs to the GerABKC lipoprotein family.</text>
</comment>
<dbReference type="Proteomes" id="UP000838749">
    <property type="component" value="Unassembled WGS sequence"/>
</dbReference>
<dbReference type="EMBL" id="CAKMAB010000019">
    <property type="protein sequence ID" value="CAH1057376.1"/>
    <property type="molecule type" value="Genomic_DNA"/>
</dbReference>
<keyword evidence="6" id="KW-0564">Palmitate</keyword>
<dbReference type="InterPro" id="IPR008844">
    <property type="entry name" value="Spore_GerAC-like"/>
</dbReference>
<dbReference type="NCBIfam" id="TIGR02887">
    <property type="entry name" value="spore_ger_x_C"/>
    <property type="match status" value="1"/>
</dbReference>
<keyword evidence="11" id="KW-1185">Reference proteome</keyword>
<evidence type="ECO:0000256" key="7">
    <source>
        <dbReference type="ARBA" id="ARBA00023288"/>
    </source>
</evidence>
<dbReference type="Gene3D" id="3.30.300.210">
    <property type="entry name" value="Nutrient germinant receptor protein C, domain 3"/>
    <property type="match status" value="1"/>
</dbReference>
<gene>
    <name evidence="10" type="primary">gerBC_5</name>
    <name evidence="10" type="ORF">PAECIP111894_03534</name>
</gene>
<organism evidence="10 11">
    <name type="scientific">Paenibacillus pseudetheri</name>
    <dbReference type="NCBI Taxonomy" id="2897682"/>
    <lineage>
        <taxon>Bacteria</taxon>
        <taxon>Bacillati</taxon>
        <taxon>Bacillota</taxon>
        <taxon>Bacilli</taxon>
        <taxon>Bacillales</taxon>
        <taxon>Paenibacillaceae</taxon>
        <taxon>Paenibacillus</taxon>
    </lineage>
</organism>
<reference evidence="10" key="1">
    <citation type="submission" date="2021-12" db="EMBL/GenBank/DDBJ databases">
        <authorList>
            <person name="Criscuolo A."/>
        </authorList>
    </citation>
    <scope>NUCLEOTIDE SEQUENCE</scope>
    <source>
        <strain evidence="10">CIP111894</strain>
    </source>
</reference>
<proteinExistence type="inferred from homology"/>
<comment type="subcellular location">
    <subcellularLocation>
        <location evidence="1">Membrane</location>
        <topology evidence="1">Lipid-anchor</topology>
    </subcellularLocation>
</comment>
<name>A0ABN8FQE9_9BACL</name>
<evidence type="ECO:0000256" key="5">
    <source>
        <dbReference type="ARBA" id="ARBA00023136"/>
    </source>
</evidence>
<dbReference type="PANTHER" id="PTHR35789">
    <property type="entry name" value="SPORE GERMINATION PROTEIN B3"/>
    <property type="match status" value="1"/>
</dbReference>
<dbReference type="PANTHER" id="PTHR35789:SF1">
    <property type="entry name" value="SPORE GERMINATION PROTEIN B3"/>
    <property type="match status" value="1"/>
</dbReference>
<evidence type="ECO:0000256" key="2">
    <source>
        <dbReference type="ARBA" id="ARBA00007886"/>
    </source>
</evidence>
<feature type="domain" description="Spore germination GerAC-like C-terminal" evidence="8">
    <location>
        <begin position="228"/>
        <end position="396"/>
    </location>
</feature>
<evidence type="ECO:0000256" key="3">
    <source>
        <dbReference type="ARBA" id="ARBA00022544"/>
    </source>
</evidence>
<keyword evidence="5" id="KW-0472">Membrane</keyword>
<keyword evidence="4" id="KW-0732">Signal</keyword>
<dbReference type="Pfam" id="PF25198">
    <property type="entry name" value="Spore_GerAC_N"/>
    <property type="match status" value="1"/>
</dbReference>